<evidence type="ECO:0008006" key="10">
    <source>
        <dbReference type="Google" id="ProtNLM"/>
    </source>
</evidence>
<evidence type="ECO:0000256" key="3">
    <source>
        <dbReference type="ARBA" id="ARBA00010617"/>
    </source>
</evidence>
<keyword evidence="9" id="KW-1185">Reference proteome</keyword>
<reference evidence="8 9" key="1">
    <citation type="submission" date="2024-05" db="EMBL/GenBank/DDBJ databases">
        <title>A draft genome resource for the thread blight pathogen Marasmius tenuissimus strain MS-2.</title>
        <authorList>
            <person name="Yulfo-Soto G.E."/>
            <person name="Baruah I.K."/>
            <person name="Amoako-Attah I."/>
            <person name="Bukari Y."/>
            <person name="Meinhardt L.W."/>
            <person name="Bailey B.A."/>
            <person name="Cohen S.P."/>
        </authorList>
    </citation>
    <scope>NUCLEOTIDE SEQUENCE [LARGE SCALE GENOMIC DNA]</scope>
    <source>
        <strain evidence="8 9">MS-2</strain>
    </source>
</reference>
<protein>
    <recommendedName>
        <fullName evidence="10">Cytochrome P450</fullName>
    </recommendedName>
</protein>
<keyword evidence="7" id="KW-0503">Monooxygenase</keyword>
<dbReference type="PANTHER" id="PTHR24305:SF187">
    <property type="entry name" value="P450, PUTATIVE (EUROFUNG)-RELATED"/>
    <property type="match status" value="1"/>
</dbReference>
<dbReference type="Proteomes" id="UP001437256">
    <property type="component" value="Unassembled WGS sequence"/>
</dbReference>
<evidence type="ECO:0000256" key="4">
    <source>
        <dbReference type="ARBA" id="ARBA00022723"/>
    </source>
</evidence>
<dbReference type="PRINTS" id="PR00463">
    <property type="entry name" value="EP450I"/>
</dbReference>
<evidence type="ECO:0000256" key="7">
    <source>
        <dbReference type="ARBA" id="ARBA00023033"/>
    </source>
</evidence>
<sequence length="596" mass="66778">MRRPFDALSFSVAAGVASYIVFKRTESITSENLLASPLVVPFLISFCFDGPLGSKSAIIPTAATIVLVYYTTILLCTLIYRISPFHPLAGYPGPLVCRITKWRSAWAAKHGQLHLLYSDLHQRYGDVVRVGPNELSFRSVEAITPIMGMNGISKGPFWDGRFPASQARIGYPIVALRDQEEHHRRRTVWNKAFSSGAIKEYEALVKTKTEELIGRLKEVVQQKGPEKNGSEIDVGTWMGYYTYDLMTDFVFSGGSNMLTHGDPEGLWNEIRGGLEKTMFFSHLPWLGQLFHRLPVRYFGGLRAFRKTSYERAMKRKTEGPKAGRKDLYYYLLEEGNPDAKPSGPQVISDASAAVLAGADTTSTTVTMIVYYLTTRPVIYERLRKEIEDLGDEWDDTGAQVKLSYLNAVINEVLRLWPVLLSGSQRGIKAGEEGRIVCGRYISPGTNVTIPPYAVHRDPRNFSPCPDEFVPERWLQDESKRNELEPGLFGPSNLSTGVGDYRHNLQAFIPFSYGPANCVGKNLALMEMRMVICALVKSFMFREVVQAGDVGEESKFSNKHDHSNRKKGGLENTVTDYYTMQLGKLVVSIETARNSKS</sequence>
<evidence type="ECO:0000256" key="6">
    <source>
        <dbReference type="ARBA" id="ARBA00023004"/>
    </source>
</evidence>
<accession>A0ABR2ZLA3</accession>
<dbReference type="CDD" id="cd11061">
    <property type="entry name" value="CYP67-like"/>
    <property type="match status" value="1"/>
</dbReference>
<evidence type="ECO:0000313" key="9">
    <source>
        <dbReference type="Proteomes" id="UP001437256"/>
    </source>
</evidence>
<evidence type="ECO:0000256" key="2">
    <source>
        <dbReference type="ARBA" id="ARBA00005179"/>
    </source>
</evidence>
<dbReference type="Gene3D" id="1.10.630.10">
    <property type="entry name" value="Cytochrome P450"/>
    <property type="match status" value="1"/>
</dbReference>
<comment type="pathway">
    <text evidence="2">Secondary metabolite biosynthesis.</text>
</comment>
<evidence type="ECO:0000256" key="1">
    <source>
        <dbReference type="ARBA" id="ARBA00001971"/>
    </source>
</evidence>
<dbReference type="PANTHER" id="PTHR24305">
    <property type="entry name" value="CYTOCHROME P450"/>
    <property type="match status" value="1"/>
</dbReference>
<dbReference type="InterPro" id="IPR050121">
    <property type="entry name" value="Cytochrome_P450_monoxygenase"/>
</dbReference>
<dbReference type="EMBL" id="JBBXMP010000107">
    <property type="protein sequence ID" value="KAL0062351.1"/>
    <property type="molecule type" value="Genomic_DNA"/>
</dbReference>
<dbReference type="InterPro" id="IPR001128">
    <property type="entry name" value="Cyt_P450"/>
</dbReference>
<dbReference type="InterPro" id="IPR002401">
    <property type="entry name" value="Cyt_P450_E_grp-I"/>
</dbReference>
<keyword evidence="5" id="KW-0560">Oxidoreductase</keyword>
<comment type="similarity">
    <text evidence="3">Belongs to the cytochrome P450 family.</text>
</comment>
<gene>
    <name evidence="8" type="ORF">AAF712_010762</name>
</gene>
<dbReference type="SUPFAM" id="SSF48264">
    <property type="entry name" value="Cytochrome P450"/>
    <property type="match status" value="1"/>
</dbReference>
<organism evidence="8 9">
    <name type="scientific">Marasmius tenuissimus</name>
    <dbReference type="NCBI Taxonomy" id="585030"/>
    <lineage>
        <taxon>Eukaryota</taxon>
        <taxon>Fungi</taxon>
        <taxon>Dikarya</taxon>
        <taxon>Basidiomycota</taxon>
        <taxon>Agaricomycotina</taxon>
        <taxon>Agaricomycetes</taxon>
        <taxon>Agaricomycetidae</taxon>
        <taxon>Agaricales</taxon>
        <taxon>Marasmiineae</taxon>
        <taxon>Marasmiaceae</taxon>
        <taxon>Marasmius</taxon>
    </lineage>
</organism>
<proteinExistence type="inferred from homology"/>
<comment type="caution">
    <text evidence="8">The sequence shown here is derived from an EMBL/GenBank/DDBJ whole genome shotgun (WGS) entry which is preliminary data.</text>
</comment>
<dbReference type="InterPro" id="IPR036396">
    <property type="entry name" value="Cyt_P450_sf"/>
</dbReference>
<keyword evidence="4" id="KW-0479">Metal-binding</keyword>
<comment type="cofactor">
    <cofactor evidence="1">
        <name>heme</name>
        <dbReference type="ChEBI" id="CHEBI:30413"/>
    </cofactor>
</comment>
<name>A0ABR2ZLA3_9AGAR</name>
<dbReference type="PRINTS" id="PR00385">
    <property type="entry name" value="P450"/>
</dbReference>
<evidence type="ECO:0000313" key="8">
    <source>
        <dbReference type="EMBL" id="KAL0062351.1"/>
    </source>
</evidence>
<dbReference type="Pfam" id="PF00067">
    <property type="entry name" value="p450"/>
    <property type="match status" value="1"/>
</dbReference>
<keyword evidence="6" id="KW-0408">Iron</keyword>
<evidence type="ECO:0000256" key="5">
    <source>
        <dbReference type="ARBA" id="ARBA00023002"/>
    </source>
</evidence>